<organism evidence="3 4">
    <name type="scientific">Frigoriglobus tundricola</name>
    <dbReference type="NCBI Taxonomy" id="2774151"/>
    <lineage>
        <taxon>Bacteria</taxon>
        <taxon>Pseudomonadati</taxon>
        <taxon>Planctomycetota</taxon>
        <taxon>Planctomycetia</taxon>
        <taxon>Gemmatales</taxon>
        <taxon>Gemmataceae</taxon>
        <taxon>Frigoriglobus</taxon>
    </lineage>
</organism>
<sequence>MARPKVILFDVNETLLDLTPVKESVGKALGGRPELAPLWFTTLLQYSLVATVAGKYLDFGEIGSACLRMLAKNHGVELSEDDARGAVSPMRSLPPHPDVIPALKRLRDAKHRLVTLTNSSKAAVADQMKHAGLTDFFESSLSVEDVGKYKPHADVYRWAAGRVGADVSECLLVAAHGWDVAGAAWAGMKTAFVARPGQQVFPPGPGPGITIPSLAELEGELDRRS</sequence>
<dbReference type="Gene3D" id="3.40.50.1000">
    <property type="entry name" value="HAD superfamily/HAD-like"/>
    <property type="match status" value="1"/>
</dbReference>
<keyword evidence="2" id="KW-0378">Hydrolase</keyword>
<dbReference type="PANTHER" id="PTHR43316:SF3">
    <property type="entry name" value="HALOACID DEHALOGENASE, TYPE II (AFU_ORTHOLOGUE AFUA_2G07750)-RELATED"/>
    <property type="match status" value="1"/>
</dbReference>
<dbReference type="PANTHER" id="PTHR43316">
    <property type="entry name" value="HYDROLASE, HALOACID DELAHOGENASE-RELATED"/>
    <property type="match status" value="1"/>
</dbReference>
<dbReference type="AlphaFoldDB" id="A0A6M5Z459"/>
<dbReference type="GO" id="GO:0019120">
    <property type="term" value="F:hydrolase activity, acting on acid halide bonds, in C-halide compounds"/>
    <property type="evidence" value="ECO:0007669"/>
    <property type="project" value="InterPro"/>
</dbReference>
<dbReference type="SUPFAM" id="SSF56784">
    <property type="entry name" value="HAD-like"/>
    <property type="match status" value="1"/>
</dbReference>
<reference evidence="4" key="1">
    <citation type="submission" date="2020-05" db="EMBL/GenBank/DDBJ databases">
        <title>Frigoriglobus tundricola gen. nov., sp. nov., a psychrotolerant cellulolytic planctomycete of the family Gemmataceae with two divergent copies of 16S rRNA gene.</title>
        <authorList>
            <person name="Kulichevskaya I.S."/>
            <person name="Ivanova A.A."/>
            <person name="Naumoff D.G."/>
            <person name="Beletsky A.V."/>
            <person name="Rijpstra W.I.C."/>
            <person name="Sinninghe Damste J.S."/>
            <person name="Mardanov A.V."/>
            <person name="Ravin N.V."/>
            <person name="Dedysh S.N."/>
        </authorList>
    </citation>
    <scope>NUCLEOTIDE SEQUENCE [LARGE SCALE GENOMIC DNA]</scope>
    <source>
        <strain evidence="4">PL17</strain>
    </source>
</reference>
<dbReference type="InterPro" id="IPR036412">
    <property type="entry name" value="HAD-like_sf"/>
</dbReference>
<evidence type="ECO:0000313" key="4">
    <source>
        <dbReference type="Proteomes" id="UP000503447"/>
    </source>
</evidence>
<dbReference type="NCBIfam" id="TIGR01428">
    <property type="entry name" value="HAD_type_II"/>
    <property type="match status" value="1"/>
</dbReference>
<comment type="similarity">
    <text evidence="1">Belongs to the HAD-like hydrolase superfamily. S-2-haloalkanoic acid dehalogenase family.</text>
</comment>
<dbReference type="InterPro" id="IPR023214">
    <property type="entry name" value="HAD_sf"/>
</dbReference>
<dbReference type="InterPro" id="IPR006328">
    <property type="entry name" value="2-HAD"/>
</dbReference>
<dbReference type="PRINTS" id="PR00413">
    <property type="entry name" value="HADHALOGNASE"/>
</dbReference>
<dbReference type="NCBIfam" id="TIGR01493">
    <property type="entry name" value="HAD-SF-IA-v2"/>
    <property type="match status" value="1"/>
</dbReference>
<dbReference type="EMBL" id="CP053452">
    <property type="protein sequence ID" value="QJX01188.1"/>
    <property type="molecule type" value="Genomic_DNA"/>
</dbReference>
<gene>
    <name evidence="3" type="ORF">FTUN_8827</name>
</gene>
<dbReference type="CDD" id="cd02588">
    <property type="entry name" value="HAD_L2-DEX"/>
    <property type="match status" value="1"/>
</dbReference>
<keyword evidence="4" id="KW-1185">Reference proteome</keyword>
<accession>A0A6M5Z459</accession>
<dbReference type="Pfam" id="PF00702">
    <property type="entry name" value="Hydrolase"/>
    <property type="match status" value="1"/>
</dbReference>
<dbReference type="RefSeq" id="WP_171475786.1">
    <property type="nucleotide sequence ID" value="NZ_CP053452.2"/>
</dbReference>
<dbReference type="Proteomes" id="UP000503447">
    <property type="component" value="Chromosome"/>
</dbReference>
<protein>
    <submittedName>
        <fullName evidence="3">Putative Haloacid dehalogenase, type II</fullName>
    </submittedName>
</protein>
<evidence type="ECO:0000256" key="2">
    <source>
        <dbReference type="ARBA" id="ARBA00022801"/>
    </source>
</evidence>
<dbReference type="InterPro" id="IPR006439">
    <property type="entry name" value="HAD-SF_hydro_IA"/>
</dbReference>
<proteinExistence type="inferred from homology"/>
<name>A0A6M5Z459_9BACT</name>
<dbReference type="Gene3D" id="1.10.150.240">
    <property type="entry name" value="Putative phosphatase, domain 2"/>
    <property type="match status" value="1"/>
</dbReference>
<dbReference type="InterPro" id="IPR051540">
    <property type="entry name" value="S-2-haloacid_dehalogenase"/>
</dbReference>
<dbReference type="SFLD" id="SFLDG01129">
    <property type="entry name" value="C1.5:_HAD__Beta-PGM__Phosphata"/>
    <property type="match status" value="1"/>
</dbReference>
<dbReference type="SFLD" id="SFLDS00003">
    <property type="entry name" value="Haloacid_Dehalogenase"/>
    <property type="match status" value="1"/>
</dbReference>
<evidence type="ECO:0000256" key="1">
    <source>
        <dbReference type="ARBA" id="ARBA00008106"/>
    </source>
</evidence>
<dbReference type="KEGG" id="ftj:FTUN_8827"/>
<evidence type="ECO:0000313" key="3">
    <source>
        <dbReference type="EMBL" id="QJX01188.1"/>
    </source>
</evidence>
<dbReference type="InterPro" id="IPR023198">
    <property type="entry name" value="PGP-like_dom2"/>
</dbReference>